<dbReference type="PRINTS" id="PR00344">
    <property type="entry name" value="BCTRLSENSOR"/>
</dbReference>
<protein>
    <recommendedName>
        <fullName evidence="2">histidine kinase</fullName>
        <ecNumber evidence="2">2.7.13.3</ecNumber>
    </recommendedName>
</protein>
<keyword evidence="6" id="KW-0067">ATP-binding</keyword>
<comment type="catalytic activity">
    <reaction evidence="1">
        <text>ATP + protein L-histidine = ADP + protein N-phospho-L-histidine.</text>
        <dbReference type="EC" id="2.7.13.3"/>
    </reaction>
</comment>
<dbReference type="AlphaFoldDB" id="A0A238WZG5"/>
<evidence type="ECO:0000256" key="5">
    <source>
        <dbReference type="ARBA" id="ARBA00022777"/>
    </source>
</evidence>
<keyword evidence="5 9" id="KW-0418">Kinase</keyword>
<dbReference type="InterPro" id="IPR036097">
    <property type="entry name" value="HisK_dim/P_sf"/>
</dbReference>
<organism evidence="9 10">
    <name type="scientific">Puniceibacterium sediminis</name>
    <dbReference type="NCBI Taxonomy" id="1608407"/>
    <lineage>
        <taxon>Bacteria</taxon>
        <taxon>Pseudomonadati</taxon>
        <taxon>Pseudomonadota</taxon>
        <taxon>Alphaproteobacteria</taxon>
        <taxon>Rhodobacterales</taxon>
        <taxon>Paracoccaceae</taxon>
        <taxon>Puniceibacterium</taxon>
    </lineage>
</organism>
<evidence type="ECO:0000313" key="9">
    <source>
        <dbReference type="EMBL" id="SNR51614.1"/>
    </source>
</evidence>
<name>A0A238WZG5_9RHOB</name>
<reference evidence="9 10" key="1">
    <citation type="submission" date="2017-06" db="EMBL/GenBank/DDBJ databases">
        <authorList>
            <person name="Kim H.J."/>
            <person name="Triplett B.A."/>
        </authorList>
    </citation>
    <scope>NUCLEOTIDE SEQUENCE [LARGE SCALE GENOMIC DNA]</scope>
    <source>
        <strain evidence="9 10">DSM 29052</strain>
    </source>
</reference>
<dbReference type="InterPro" id="IPR004358">
    <property type="entry name" value="Sig_transdc_His_kin-like_C"/>
</dbReference>
<evidence type="ECO:0000256" key="1">
    <source>
        <dbReference type="ARBA" id="ARBA00000085"/>
    </source>
</evidence>
<dbReference type="InterPro" id="IPR036890">
    <property type="entry name" value="HATPase_C_sf"/>
</dbReference>
<proteinExistence type="predicted"/>
<feature type="domain" description="Histidine kinase" evidence="8">
    <location>
        <begin position="30"/>
        <end position="245"/>
    </location>
</feature>
<dbReference type="PANTHER" id="PTHR42878">
    <property type="entry name" value="TWO-COMPONENT HISTIDINE KINASE"/>
    <property type="match status" value="1"/>
</dbReference>
<dbReference type="GO" id="GO:0007234">
    <property type="term" value="P:osmosensory signaling via phosphorelay pathway"/>
    <property type="evidence" value="ECO:0007669"/>
    <property type="project" value="TreeGrafter"/>
</dbReference>
<evidence type="ECO:0000256" key="6">
    <source>
        <dbReference type="ARBA" id="ARBA00022840"/>
    </source>
</evidence>
<dbReference type="Proteomes" id="UP000198417">
    <property type="component" value="Unassembled WGS sequence"/>
</dbReference>
<dbReference type="GO" id="GO:0000155">
    <property type="term" value="F:phosphorelay sensor kinase activity"/>
    <property type="evidence" value="ECO:0007669"/>
    <property type="project" value="InterPro"/>
</dbReference>
<dbReference type="InterPro" id="IPR050351">
    <property type="entry name" value="BphY/WalK/GraS-like"/>
</dbReference>
<dbReference type="GO" id="GO:0005524">
    <property type="term" value="F:ATP binding"/>
    <property type="evidence" value="ECO:0007669"/>
    <property type="project" value="UniProtKB-KW"/>
</dbReference>
<evidence type="ECO:0000259" key="8">
    <source>
        <dbReference type="PROSITE" id="PS50109"/>
    </source>
</evidence>
<evidence type="ECO:0000256" key="7">
    <source>
        <dbReference type="ARBA" id="ARBA00023012"/>
    </source>
</evidence>
<dbReference type="SUPFAM" id="SSF47384">
    <property type="entry name" value="Homodimeric domain of signal transducing histidine kinase"/>
    <property type="match status" value="1"/>
</dbReference>
<evidence type="ECO:0000256" key="3">
    <source>
        <dbReference type="ARBA" id="ARBA00022679"/>
    </source>
</evidence>
<dbReference type="PROSITE" id="PS50109">
    <property type="entry name" value="HIS_KIN"/>
    <property type="match status" value="1"/>
</dbReference>
<evidence type="ECO:0000256" key="2">
    <source>
        <dbReference type="ARBA" id="ARBA00012438"/>
    </source>
</evidence>
<dbReference type="SMART" id="SM00387">
    <property type="entry name" value="HATPase_c"/>
    <property type="match status" value="1"/>
</dbReference>
<evidence type="ECO:0000313" key="10">
    <source>
        <dbReference type="Proteomes" id="UP000198417"/>
    </source>
</evidence>
<dbReference type="SUPFAM" id="SSF55874">
    <property type="entry name" value="ATPase domain of HSP90 chaperone/DNA topoisomerase II/histidine kinase"/>
    <property type="match status" value="1"/>
</dbReference>
<dbReference type="EC" id="2.7.13.3" evidence="2"/>
<gene>
    <name evidence="9" type="ORF">SAMN06265370_10873</name>
</gene>
<keyword evidence="4" id="KW-0547">Nucleotide-binding</keyword>
<dbReference type="Gene3D" id="3.30.565.10">
    <property type="entry name" value="Histidine kinase-like ATPase, C-terminal domain"/>
    <property type="match status" value="1"/>
</dbReference>
<dbReference type="GO" id="GO:0030295">
    <property type="term" value="F:protein kinase activator activity"/>
    <property type="evidence" value="ECO:0007669"/>
    <property type="project" value="TreeGrafter"/>
</dbReference>
<dbReference type="InterPro" id="IPR005467">
    <property type="entry name" value="His_kinase_dom"/>
</dbReference>
<dbReference type="InterPro" id="IPR003594">
    <property type="entry name" value="HATPase_dom"/>
</dbReference>
<dbReference type="Pfam" id="PF02518">
    <property type="entry name" value="HATPase_c"/>
    <property type="match status" value="1"/>
</dbReference>
<sequence>MEMQSQDLHANGPNYPLGNTESELDEIMYRISHDLRASVRALQELPCWIVEDLEEAAIQLPGKSARHLKLLSSHATRLDAMLSGLLEYSRVGRMQQVELLNPSEILQDVLEDISISSRVTVHDLVADQLVRMGETDLKRVFAILVGNAIGFHPTHSPEIVVKAQALDSVNWQLEVTDDGPGIPEEVRHLIFMPMSKLVSRDQEDGAGMGLAILKKIVRTYGGKVDVRTAASGKGTTFTVILPVLSSTAE</sequence>
<evidence type="ECO:0000256" key="4">
    <source>
        <dbReference type="ARBA" id="ARBA00022741"/>
    </source>
</evidence>
<dbReference type="GO" id="GO:0000156">
    <property type="term" value="F:phosphorelay response regulator activity"/>
    <property type="evidence" value="ECO:0007669"/>
    <property type="project" value="TreeGrafter"/>
</dbReference>
<dbReference type="CDD" id="cd00075">
    <property type="entry name" value="HATPase"/>
    <property type="match status" value="1"/>
</dbReference>
<dbReference type="RefSeq" id="WP_176439114.1">
    <property type="nucleotide sequence ID" value="NZ_FZNN01000008.1"/>
</dbReference>
<dbReference type="PANTHER" id="PTHR42878:SF7">
    <property type="entry name" value="SENSOR HISTIDINE KINASE GLRK"/>
    <property type="match status" value="1"/>
</dbReference>
<dbReference type="EMBL" id="FZNN01000008">
    <property type="protein sequence ID" value="SNR51614.1"/>
    <property type="molecule type" value="Genomic_DNA"/>
</dbReference>
<keyword evidence="7" id="KW-0902">Two-component regulatory system</keyword>
<keyword evidence="3" id="KW-0808">Transferase</keyword>
<keyword evidence="10" id="KW-1185">Reference proteome</keyword>
<accession>A0A238WZG5</accession>